<gene>
    <name evidence="1" type="ORF">DBRI1063_LOCUS9453</name>
</gene>
<dbReference type="EMBL" id="HBGN01014789">
    <property type="protein sequence ID" value="CAD9327004.1"/>
    <property type="molecule type" value="Transcribed_RNA"/>
</dbReference>
<proteinExistence type="predicted"/>
<dbReference type="AlphaFoldDB" id="A0A7S1Z3I7"/>
<evidence type="ECO:0000313" key="1">
    <source>
        <dbReference type="EMBL" id="CAD9327004.1"/>
    </source>
</evidence>
<accession>A0A7S1Z3I7</accession>
<name>A0A7S1Z3I7_9STRA</name>
<sequence>MENSSTDGKLVPSLFALLYQSGYKVHALLSVNGDPYHNDKETIDGVNRAIAFISSKENVNENIDLDSNADASNLKWLVKVTCNMWWIKRGQQDSDSSSVSVK</sequence>
<organism evidence="1">
    <name type="scientific">Ditylum brightwellii</name>
    <dbReference type="NCBI Taxonomy" id="49249"/>
    <lineage>
        <taxon>Eukaryota</taxon>
        <taxon>Sar</taxon>
        <taxon>Stramenopiles</taxon>
        <taxon>Ochrophyta</taxon>
        <taxon>Bacillariophyta</taxon>
        <taxon>Mediophyceae</taxon>
        <taxon>Lithodesmiophycidae</taxon>
        <taxon>Lithodesmiales</taxon>
        <taxon>Lithodesmiaceae</taxon>
        <taxon>Ditylum</taxon>
    </lineage>
</organism>
<reference evidence="1" key="1">
    <citation type="submission" date="2021-01" db="EMBL/GenBank/DDBJ databases">
        <authorList>
            <person name="Corre E."/>
            <person name="Pelletier E."/>
            <person name="Niang G."/>
            <person name="Scheremetjew M."/>
            <person name="Finn R."/>
            <person name="Kale V."/>
            <person name="Holt S."/>
            <person name="Cochrane G."/>
            <person name="Meng A."/>
            <person name="Brown T."/>
            <person name="Cohen L."/>
        </authorList>
    </citation>
    <scope>NUCLEOTIDE SEQUENCE</scope>
    <source>
        <strain evidence="1">Pop2</strain>
    </source>
</reference>
<protein>
    <submittedName>
        <fullName evidence="1">Uncharacterized protein</fullName>
    </submittedName>
</protein>